<name>A0ACC2K7P8_PERAE</name>
<sequence length="247" mass="28469">MKSTQEERDETLRDRDRSRDLASAKWRSRSSFLLPLLERREMRRREIAIDLATPRDRDRSRDLASAKWRSRDRSRDLAPAKWRSDSYGYGVVTDMHLRSRNGGVGIKSVPTGFLVVLEFYWYSYLTESTRLRNETLLLTIHTMVLRKSIVLTVSLISPSEEVHGPRAPSKGFGLQKSESGRNHNLYIAVVSSLSNAEVQGQKSYFRDSGYLPLSAEPFQGLRQLSYRIRTATCFLVSSLIDQVRFFD</sequence>
<keyword evidence="2" id="KW-1185">Reference proteome</keyword>
<accession>A0ACC2K7P8</accession>
<dbReference type="EMBL" id="CM056812">
    <property type="protein sequence ID" value="KAJ8617012.1"/>
    <property type="molecule type" value="Genomic_DNA"/>
</dbReference>
<gene>
    <name evidence="1" type="ORF">MRB53_013198</name>
</gene>
<organism evidence="1 2">
    <name type="scientific">Persea americana</name>
    <name type="common">Avocado</name>
    <dbReference type="NCBI Taxonomy" id="3435"/>
    <lineage>
        <taxon>Eukaryota</taxon>
        <taxon>Viridiplantae</taxon>
        <taxon>Streptophyta</taxon>
        <taxon>Embryophyta</taxon>
        <taxon>Tracheophyta</taxon>
        <taxon>Spermatophyta</taxon>
        <taxon>Magnoliopsida</taxon>
        <taxon>Magnoliidae</taxon>
        <taxon>Laurales</taxon>
        <taxon>Lauraceae</taxon>
        <taxon>Persea</taxon>
    </lineage>
</organism>
<reference evidence="1 2" key="1">
    <citation type="journal article" date="2022" name="Hortic Res">
        <title>A haplotype resolved chromosomal level avocado genome allows analysis of novel avocado genes.</title>
        <authorList>
            <person name="Nath O."/>
            <person name="Fletcher S.J."/>
            <person name="Hayward A."/>
            <person name="Shaw L.M."/>
            <person name="Masouleh A.K."/>
            <person name="Furtado A."/>
            <person name="Henry R.J."/>
            <person name="Mitter N."/>
        </authorList>
    </citation>
    <scope>NUCLEOTIDE SEQUENCE [LARGE SCALE GENOMIC DNA]</scope>
    <source>
        <strain evidence="2">cv. Hass</strain>
    </source>
</reference>
<evidence type="ECO:0000313" key="1">
    <source>
        <dbReference type="EMBL" id="KAJ8617012.1"/>
    </source>
</evidence>
<proteinExistence type="predicted"/>
<comment type="caution">
    <text evidence="1">The sequence shown here is derived from an EMBL/GenBank/DDBJ whole genome shotgun (WGS) entry which is preliminary data.</text>
</comment>
<protein>
    <submittedName>
        <fullName evidence="1">Uncharacterized protein</fullName>
    </submittedName>
</protein>
<evidence type="ECO:0000313" key="2">
    <source>
        <dbReference type="Proteomes" id="UP001234297"/>
    </source>
</evidence>
<dbReference type="Proteomes" id="UP001234297">
    <property type="component" value="Chromosome 4"/>
</dbReference>